<reference evidence="2 3" key="1">
    <citation type="submission" date="2016-11" db="EMBL/GenBank/DDBJ databases">
        <title>Whole genomes of Flavobacteriaceae.</title>
        <authorList>
            <person name="Stine C."/>
            <person name="Li C."/>
            <person name="Tadesse D."/>
        </authorList>
    </citation>
    <scope>NUCLEOTIDE SEQUENCE [LARGE SCALE GENOMIC DNA]</scope>
    <source>
        <strain evidence="2 3">CCUG 59446</strain>
    </source>
</reference>
<evidence type="ECO:0000313" key="2">
    <source>
        <dbReference type="EMBL" id="OXB00351.1"/>
    </source>
</evidence>
<evidence type="ECO:0000256" key="1">
    <source>
        <dbReference type="SAM" id="MobiDB-lite"/>
    </source>
</evidence>
<feature type="region of interest" description="Disordered" evidence="1">
    <location>
        <begin position="171"/>
        <end position="196"/>
    </location>
</feature>
<organism evidence="2 3">
    <name type="scientific">Flavobacterium oncorhynchi</name>
    <dbReference type="NCBI Taxonomy" id="728056"/>
    <lineage>
        <taxon>Bacteria</taxon>
        <taxon>Pseudomonadati</taxon>
        <taxon>Bacteroidota</taxon>
        <taxon>Flavobacteriia</taxon>
        <taxon>Flavobacteriales</taxon>
        <taxon>Flavobacteriaceae</taxon>
        <taxon>Flavobacterium</taxon>
    </lineage>
</organism>
<comment type="caution">
    <text evidence="2">The sequence shown here is derived from an EMBL/GenBank/DDBJ whole genome shotgun (WGS) entry which is preliminary data.</text>
</comment>
<feature type="compositionally biased region" description="Basic and acidic residues" evidence="1">
    <location>
        <begin position="187"/>
        <end position="196"/>
    </location>
</feature>
<dbReference type="AlphaFoldDB" id="A0A226I3M3"/>
<dbReference type="Proteomes" id="UP000198336">
    <property type="component" value="Unassembled WGS sequence"/>
</dbReference>
<keyword evidence="3" id="KW-1185">Reference proteome</keyword>
<dbReference type="EMBL" id="MUHA01000010">
    <property type="protein sequence ID" value="OXB00351.1"/>
    <property type="molecule type" value="Genomic_DNA"/>
</dbReference>
<evidence type="ECO:0000313" key="3">
    <source>
        <dbReference type="Proteomes" id="UP000198336"/>
    </source>
</evidence>
<accession>A0A226I3M3</accession>
<sequence length="259" mass="29383">MKKGLFYILAVLCMSSCTIKEKVVINEDGSGSFSYGFDMAGMYKMGMKSSDSLKDKKVIDTTFNFKELFDKAKDSIAKLPAAEKEMLKVLENFKISLKVNEEQKQMEYNMIFDFPNLNSIQKMASPTQAMEKLALSDKKRLGALSAAPKSEDNNSTSFLYDGKSFTKVISSTEDNKKAVSKPKKKKGKEEDDPFSKKMNDMMKECKYSMEYHFPKKIKTVSLKNALIAADRKSFAYDVPLENMQDNSNMNIGFKVIFED</sequence>
<gene>
    <name evidence="2" type="ORF">B0A75_08525</name>
</gene>
<protein>
    <submittedName>
        <fullName evidence="2">Uncharacterized protein</fullName>
    </submittedName>
</protein>
<name>A0A226I3M3_9FLAO</name>
<dbReference type="RefSeq" id="WP_089053868.1">
    <property type="nucleotide sequence ID" value="NZ_MUHA01000010.1"/>
</dbReference>
<proteinExistence type="predicted"/>